<comment type="caution">
    <text evidence="2">The sequence shown here is derived from an EMBL/GenBank/DDBJ whole genome shotgun (WGS) entry which is preliminary data.</text>
</comment>
<feature type="transmembrane region" description="Helical" evidence="1">
    <location>
        <begin position="265"/>
        <end position="285"/>
    </location>
</feature>
<dbReference type="Proteomes" id="UP000647172">
    <property type="component" value="Unassembled WGS sequence"/>
</dbReference>
<protein>
    <submittedName>
        <fullName evidence="2">Uncharacterized protein</fullName>
    </submittedName>
</protein>
<proteinExistence type="predicted"/>
<feature type="transmembrane region" description="Helical" evidence="1">
    <location>
        <begin position="180"/>
        <end position="198"/>
    </location>
</feature>
<sequence length="486" mass="49519">MTAAPPAPTVRLRRSAGVPLPGARRLVRLELRRNAMLWLLPWAVALFGLVAHRTGAAAPPLWNVRAMSMQTGALAVFVPTVIGAAAWMGSREARLGLTDLLTGTARSRWARHLASWAATSCWALAAYLAGVTVLYAVVARQAAWGGPLWWPAAVGAATMPALSALGFAAGVLLPSRFTAPLAAVGVFVTLELSLQLIHGGRSPLQVLPVVAGPWELGTDAGVAVFHPYLPDLPVVQLMFLAGLTAALVAALGLPAGSAGPRSRRAAAAITAAGLLLAGTATALAGTGRLDEHGLIAIPALHSAAGDRPVPYTPVCSTTAIPVCLHPAYTAYLAALAARLAPVLSDVAGLTGAPVRLSQAATVYEQGPGNTVEIRMAAPRIGGTPPVLHFLLPVQLAGPTMTVDQAADAVRAEAGPALVATVIGDVTGPAQAAVTAALLGTAAPAADPATVAAARRFAALPPATRHAWLLEHLPALRAGRLPLARVP</sequence>
<keyword evidence="1" id="KW-1133">Transmembrane helix</keyword>
<keyword evidence="1" id="KW-0472">Membrane</keyword>
<dbReference type="AlphaFoldDB" id="A0A919JD82"/>
<feature type="transmembrane region" description="Helical" evidence="1">
    <location>
        <begin position="67"/>
        <end position="87"/>
    </location>
</feature>
<dbReference type="EMBL" id="BOMQ01000008">
    <property type="protein sequence ID" value="GIE47245.1"/>
    <property type="molecule type" value="Genomic_DNA"/>
</dbReference>
<organism evidence="2 3">
    <name type="scientific">Actinoplanes nipponensis</name>
    <dbReference type="NCBI Taxonomy" id="135950"/>
    <lineage>
        <taxon>Bacteria</taxon>
        <taxon>Bacillati</taxon>
        <taxon>Actinomycetota</taxon>
        <taxon>Actinomycetes</taxon>
        <taxon>Micromonosporales</taxon>
        <taxon>Micromonosporaceae</taxon>
        <taxon>Actinoplanes</taxon>
    </lineage>
</organism>
<feature type="transmembrane region" description="Helical" evidence="1">
    <location>
        <begin position="149"/>
        <end position="173"/>
    </location>
</feature>
<evidence type="ECO:0000313" key="3">
    <source>
        <dbReference type="Proteomes" id="UP000647172"/>
    </source>
</evidence>
<keyword evidence="3" id="KW-1185">Reference proteome</keyword>
<feature type="transmembrane region" description="Helical" evidence="1">
    <location>
        <begin position="113"/>
        <end position="137"/>
    </location>
</feature>
<dbReference type="RefSeq" id="WP_203764808.1">
    <property type="nucleotide sequence ID" value="NZ_BAAAYJ010000095.1"/>
</dbReference>
<keyword evidence="1" id="KW-0812">Transmembrane</keyword>
<reference evidence="2" key="1">
    <citation type="submission" date="2021-01" db="EMBL/GenBank/DDBJ databases">
        <title>Whole genome shotgun sequence of Actinoplanes nipponensis NBRC 14063.</title>
        <authorList>
            <person name="Komaki H."/>
            <person name="Tamura T."/>
        </authorList>
    </citation>
    <scope>NUCLEOTIDE SEQUENCE</scope>
    <source>
        <strain evidence="2">NBRC 14063</strain>
    </source>
</reference>
<name>A0A919JD82_9ACTN</name>
<gene>
    <name evidence="2" type="ORF">Ani05nite_07790</name>
</gene>
<evidence type="ECO:0000313" key="2">
    <source>
        <dbReference type="EMBL" id="GIE47245.1"/>
    </source>
</evidence>
<feature type="transmembrane region" description="Helical" evidence="1">
    <location>
        <begin position="234"/>
        <end position="253"/>
    </location>
</feature>
<accession>A0A919JD82</accession>
<feature type="transmembrane region" description="Helical" evidence="1">
    <location>
        <begin position="35"/>
        <end position="55"/>
    </location>
</feature>
<evidence type="ECO:0000256" key="1">
    <source>
        <dbReference type="SAM" id="Phobius"/>
    </source>
</evidence>